<sequence>MNLISGHTPWKITMPHPPSYPVLQQDITCECLIVGGGMSGAAAAYHLSTAGAETVLIDKRPVGSGSTHANTGLLQVSNDKTLTACMNTFGEADGVLFYRLCREALNRILALPGELDIDPQIYSRDSLYYASTAEDTNDLRIEYDNLIRHGFECEWWEKERIGSSFSFSKPAGIYSRNDAEANPLRMVHSLIAKAVSRGIRVFECTEAVHYEFNRDGVVCFTRNGRIFAKNVIFAMGYETQEMKKDRAAELVNTYALMTRPLPEPPKWHKHALLWETARPYHYFRLTSDNRIVAGGKDEPLTDPERREVRVLSQCKRLLEEVAALFPETKGIEAEFTWGAVFGSTHDGLPLIGPHPRFPHCCFVEGYGGNGTVYSMIAADLLADKLAGKSRPELELFSLTRSTKPSPDNHSDR</sequence>
<feature type="domain" description="FAD dependent oxidoreductase" evidence="1">
    <location>
        <begin position="32"/>
        <end position="383"/>
    </location>
</feature>
<organism evidence="2 3">
    <name type="scientific">Paenibacillus rhizophilus</name>
    <dbReference type="NCBI Taxonomy" id="1850366"/>
    <lineage>
        <taxon>Bacteria</taxon>
        <taxon>Bacillati</taxon>
        <taxon>Bacillota</taxon>
        <taxon>Bacilli</taxon>
        <taxon>Bacillales</taxon>
        <taxon>Paenibacillaceae</taxon>
        <taxon>Paenibacillus</taxon>
    </lineage>
</organism>
<dbReference type="Proteomes" id="UP000282529">
    <property type="component" value="Unassembled WGS sequence"/>
</dbReference>
<reference evidence="2 3" key="1">
    <citation type="submission" date="2018-11" db="EMBL/GenBank/DDBJ databases">
        <title>Genome sequence of strain 7197.</title>
        <authorList>
            <person name="Gao J."/>
            <person name="Sun J."/>
        </authorList>
    </citation>
    <scope>NUCLEOTIDE SEQUENCE [LARGE SCALE GENOMIC DNA]</scope>
    <source>
        <strain evidence="2 3">7197</strain>
    </source>
</reference>
<dbReference type="PANTHER" id="PTHR13847:SF201">
    <property type="entry name" value="PUTATIBE OXIDOREDUCTASE"/>
    <property type="match status" value="1"/>
</dbReference>
<dbReference type="SUPFAM" id="SSF51905">
    <property type="entry name" value="FAD/NAD(P)-binding domain"/>
    <property type="match status" value="1"/>
</dbReference>
<accession>A0A3N9Q5C7</accession>
<dbReference type="Gene3D" id="3.30.9.10">
    <property type="entry name" value="D-Amino Acid Oxidase, subunit A, domain 2"/>
    <property type="match status" value="1"/>
</dbReference>
<dbReference type="AlphaFoldDB" id="A0A3N9Q5C7"/>
<evidence type="ECO:0000313" key="3">
    <source>
        <dbReference type="Proteomes" id="UP000282529"/>
    </source>
</evidence>
<dbReference type="OrthoDB" id="571248at2"/>
<gene>
    <name evidence="2" type="ORF">EH198_06555</name>
</gene>
<keyword evidence="3" id="KW-1185">Reference proteome</keyword>
<dbReference type="RefSeq" id="WP_124694742.1">
    <property type="nucleotide sequence ID" value="NZ_JBHUFE010000008.1"/>
</dbReference>
<dbReference type="Gene3D" id="3.50.50.60">
    <property type="entry name" value="FAD/NAD(P)-binding domain"/>
    <property type="match status" value="1"/>
</dbReference>
<dbReference type="GO" id="GO:0005737">
    <property type="term" value="C:cytoplasm"/>
    <property type="evidence" value="ECO:0007669"/>
    <property type="project" value="TreeGrafter"/>
</dbReference>
<name>A0A3N9Q5C7_9BACL</name>
<dbReference type="InterPro" id="IPR036188">
    <property type="entry name" value="FAD/NAD-bd_sf"/>
</dbReference>
<dbReference type="PANTHER" id="PTHR13847">
    <property type="entry name" value="SARCOSINE DEHYDROGENASE-RELATED"/>
    <property type="match status" value="1"/>
</dbReference>
<dbReference type="Pfam" id="PF01266">
    <property type="entry name" value="DAO"/>
    <property type="match status" value="1"/>
</dbReference>
<dbReference type="InterPro" id="IPR006076">
    <property type="entry name" value="FAD-dep_OxRdtase"/>
</dbReference>
<proteinExistence type="predicted"/>
<evidence type="ECO:0000313" key="2">
    <source>
        <dbReference type="EMBL" id="RQW12706.1"/>
    </source>
</evidence>
<protein>
    <submittedName>
        <fullName evidence="2">FAD-binding oxidoreductase</fullName>
    </submittedName>
</protein>
<dbReference type="EMBL" id="RQPI01000002">
    <property type="protein sequence ID" value="RQW12706.1"/>
    <property type="molecule type" value="Genomic_DNA"/>
</dbReference>
<comment type="caution">
    <text evidence="2">The sequence shown here is derived from an EMBL/GenBank/DDBJ whole genome shotgun (WGS) entry which is preliminary data.</text>
</comment>
<evidence type="ECO:0000259" key="1">
    <source>
        <dbReference type="Pfam" id="PF01266"/>
    </source>
</evidence>